<dbReference type="SMART" id="SM00298">
    <property type="entry name" value="CHROMO"/>
    <property type="match status" value="1"/>
</dbReference>
<gene>
    <name evidence="18" type="ORF">PROFUN_16236</name>
</gene>
<keyword evidence="12" id="KW-0239">DNA-directed DNA polymerase</keyword>
<dbReference type="Gene3D" id="1.10.340.70">
    <property type="match status" value="1"/>
</dbReference>
<dbReference type="InterPro" id="IPR043502">
    <property type="entry name" value="DNA/RNA_pol_sf"/>
</dbReference>
<keyword evidence="19" id="KW-1185">Reference proteome</keyword>
<keyword evidence="3" id="KW-0548">Nucleotidyltransferase</keyword>
<dbReference type="Gene3D" id="2.40.50.40">
    <property type="match status" value="1"/>
</dbReference>
<keyword evidence="8" id="KW-0378">Hydrolase</keyword>
<dbReference type="FunFam" id="3.30.420.10:FF:000032">
    <property type="entry name" value="Retrovirus-related Pol polyprotein from transposon 297-like Protein"/>
    <property type="match status" value="1"/>
</dbReference>
<dbReference type="GO" id="GO:0004519">
    <property type="term" value="F:endonuclease activity"/>
    <property type="evidence" value="ECO:0007669"/>
    <property type="project" value="UniProtKB-KW"/>
</dbReference>
<dbReference type="GO" id="GO:0003887">
    <property type="term" value="F:DNA-directed DNA polymerase activity"/>
    <property type="evidence" value="ECO:0007669"/>
    <property type="project" value="UniProtKB-KW"/>
</dbReference>
<evidence type="ECO:0000256" key="13">
    <source>
        <dbReference type="ARBA" id="ARBA00023125"/>
    </source>
</evidence>
<dbReference type="Gene3D" id="3.10.10.10">
    <property type="entry name" value="HIV Type 1 Reverse Transcriptase, subunit A, domain 1"/>
    <property type="match status" value="1"/>
</dbReference>
<dbReference type="InterPro" id="IPR041373">
    <property type="entry name" value="RT_RNaseH"/>
</dbReference>
<dbReference type="Gene3D" id="3.30.70.270">
    <property type="match status" value="2"/>
</dbReference>
<keyword evidence="2" id="KW-0808">Transferase</keyword>
<keyword evidence="7" id="KW-0255">Endonuclease</keyword>
<dbReference type="GO" id="GO:0006508">
    <property type="term" value="P:proteolysis"/>
    <property type="evidence" value="ECO:0007669"/>
    <property type="project" value="UniProtKB-KW"/>
</dbReference>
<dbReference type="Gene3D" id="3.30.420.10">
    <property type="entry name" value="Ribonuclease H-like superfamily/Ribonuclease H"/>
    <property type="match status" value="3"/>
</dbReference>
<proteinExistence type="predicted"/>
<evidence type="ECO:0000259" key="16">
    <source>
        <dbReference type="PROSITE" id="PS50878"/>
    </source>
</evidence>
<dbReference type="PANTHER" id="PTHR37984:SF5">
    <property type="entry name" value="PROTEIN NYNRIN-LIKE"/>
    <property type="match status" value="1"/>
</dbReference>
<keyword evidence="10" id="KW-0229">DNA integration</keyword>
<evidence type="ECO:0000256" key="14">
    <source>
        <dbReference type="ARBA" id="ARBA00023172"/>
    </source>
</evidence>
<dbReference type="PANTHER" id="PTHR37984">
    <property type="entry name" value="PROTEIN CBG26694"/>
    <property type="match status" value="1"/>
</dbReference>
<evidence type="ECO:0000259" key="15">
    <source>
        <dbReference type="PROSITE" id="PS50013"/>
    </source>
</evidence>
<dbReference type="PROSITE" id="PS50994">
    <property type="entry name" value="INTEGRASE"/>
    <property type="match status" value="1"/>
</dbReference>
<evidence type="ECO:0000256" key="2">
    <source>
        <dbReference type="ARBA" id="ARBA00022679"/>
    </source>
</evidence>
<reference evidence="18 19" key="1">
    <citation type="journal article" date="2018" name="Genome Biol. Evol.">
        <title>Multiple Roots of Fruiting Body Formation in Amoebozoa.</title>
        <authorList>
            <person name="Hillmann F."/>
            <person name="Forbes G."/>
            <person name="Novohradska S."/>
            <person name="Ferling I."/>
            <person name="Riege K."/>
            <person name="Groth M."/>
            <person name="Westermann M."/>
            <person name="Marz M."/>
            <person name="Spaller T."/>
            <person name="Winckler T."/>
            <person name="Schaap P."/>
            <person name="Glockner G."/>
        </authorList>
    </citation>
    <scope>NUCLEOTIDE SEQUENCE [LARGE SCALE GENOMIC DNA]</scope>
    <source>
        <strain evidence="18 19">Jena</strain>
    </source>
</reference>
<dbReference type="GO" id="GO:0003964">
    <property type="term" value="F:RNA-directed DNA polymerase activity"/>
    <property type="evidence" value="ECO:0007669"/>
    <property type="project" value="UniProtKB-KW"/>
</dbReference>
<dbReference type="CDD" id="cd01647">
    <property type="entry name" value="RT_LTR"/>
    <property type="match status" value="1"/>
</dbReference>
<dbReference type="GO" id="GO:0004190">
    <property type="term" value="F:aspartic-type endopeptidase activity"/>
    <property type="evidence" value="ECO:0007669"/>
    <property type="project" value="UniProtKB-KW"/>
</dbReference>
<keyword evidence="11" id="KW-0695">RNA-directed DNA polymerase</keyword>
<dbReference type="InterPro" id="IPR050951">
    <property type="entry name" value="Retrovirus_Pol_polyprotein"/>
</dbReference>
<comment type="caution">
    <text evidence="18">The sequence shown here is derived from an EMBL/GenBank/DDBJ whole genome shotgun (WGS) entry which is preliminary data.</text>
</comment>
<dbReference type="Proteomes" id="UP000241769">
    <property type="component" value="Unassembled WGS sequence"/>
</dbReference>
<dbReference type="InterPro" id="IPR000953">
    <property type="entry name" value="Chromo/chromo_shadow_dom"/>
</dbReference>
<evidence type="ECO:0000256" key="9">
    <source>
        <dbReference type="ARBA" id="ARBA00022842"/>
    </source>
</evidence>
<dbReference type="InterPro" id="IPR012337">
    <property type="entry name" value="RNaseH-like_sf"/>
</dbReference>
<dbReference type="SUPFAM" id="SSF56672">
    <property type="entry name" value="DNA/RNA polymerases"/>
    <property type="match status" value="2"/>
</dbReference>
<dbReference type="InterPro" id="IPR036397">
    <property type="entry name" value="RNaseH_sf"/>
</dbReference>
<evidence type="ECO:0000256" key="12">
    <source>
        <dbReference type="ARBA" id="ARBA00022932"/>
    </source>
</evidence>
<evidence type="ECO:0000259" key="17">
    <source>
        <dbReference type="PROSITE" id="PS50994"/>
    </source>
</evidence>
<sequence length="1512" mass="175386">MPCATFNESLFIKKDFIPKKAKEFPFNEFFQFVSDVKCWAQHTQPSAQWEAAWKKDRPVRPTLDTTGTAGFKIKPTKKHIQCTFIERELLGFLWFEIILYKQRLIELFGSYVVTIHHNGDSITRDERVRDDSSKRVLTIVRGGAKVSIVHDILHHHDVDDEYCYAFVYPANNSSLIATTSAAVPSKSETSIPTIYNEYKDVFSDGLRELPEHGIQDFSIELKDGKIPPFGPLYSMSEKELEIVQTYITDMLGKGLIRPSKSPCGAPVVFARKKDGLLRLCVDYRRLNDLTVKNVYPLPRIDEMVDRLAGSKIFTMLDLKDAYWLCRIRSGNEWKTAFRTRFGMFEYLVMPFGLSNAPGNFQTHVNRCFHDMLDIFVQIYLDDFLIFSETEEAHVDHVRQVLQRCREHALPINLKKCRFHQESVEFLGYRIDSTGVHMIEDRVARIVDWEAPRDLKALQSFLGFCNFYRSFIKDYSLIVSPLTSLTKKGVEFQWSVDCEKAFVELKRQFKTADICRHFDQQLPIILETDASDFAISGILSQEHRDGVHPVGFYSRKLRTEELNYDTHDKELLAIVECFKAWRHFTMETLTPVKVLSDHNNLKYFMTSKNLNRRQVRWSQFLSDFNFVIHHRPGRLNVCADALSRRPQDELDMGDRAVQNRCLLQPEVFASISNSSFARVVQAWRHFTMETLTPVKVLSDHNNLKYFMTLKNLNRRQVRWSQFLSDFNFVIHHRPGRLNVCADALSRRPQDELDMGDRAVQNRCLLQPEVFASISNSSFARVVQVNKDPSYDNLVKSIKEASIDDEYCKLLREWLKQDEDTRSTFPPGSGKIKIVENEPDSDDLSSQGFYSNDQELLFYKGRIIVPKSLRLTILLAHHDSPLAGHMGGKKTFDLIDRNYWWPKIYNDITEYVRSCAVCQRTKVSRHKPAGLLHPLPVPSERWSSVTMDFITELPECKGFNSIMVVVDRFTKMAHFVPCRTNITAQETARLYVDRVFRHHGIPTHIISDRGTVFASEFWGKFWEELGVQPIMSTAYHPETDGQTERVNGTLNQYLRVYCSYLQDNWVDLLVTAEFSYNNSPHSATSVSPFFANYGMNPRTIASESTTLSDDSEELASHMKDLMMFLSENLEYARDEMKKYADVHRRPSPSYKPGDKVMLSTENIKSRRPKAKCEFWGKFWEELGVQPIMSTAYHPETDGQTERDNWVDLLVTAEFSYNNSPHSATSVSPFFANYVMVDGHEEFVIEKFLDWKPTRGNAMQFLDNWVDLLVTAEFSYNNSPHSATSVSPFFANYGMNPRTIASESTTLSDDSEELASHMKDLMMFLSENLEYARDEMKKYADVHRRPSPSYKPGDKVMLSTENIKSRRPKAKWSDKRMGPFVILKEAHPESDTYVLDIPTSWRIHPVFHASLLTRFIEDHVPERSQPPPPSVMVDGHEEFVIEKFLDWKPTRGNAMQFLVKWLGYDDPKENSWMQEGYLEECGTHLEDFFKRCPEARDYFENRTRVPPKKKRRARS</sequence>
<dbReference type="STRING" id="1890364.A0A2P6MMK5"/>
<keyword evidence="1" id="KW-0645">Protease</keyword>
<dbReference type="FunFam" id="1.10.340.70:FF:000001">
    <property type="entry name" value="Retrovirus-related Pol polyprotein from transposon gypsy-like Protein"/>
    <property type="match status" value="1"/>
</dbReference>
<feature type="domain" description="Integrase catalytic" evidence="17">
    <location>
        <begin position="932"/>
        <end position="1094"/>
    </location>
</feature>
<dbReference type="FunFam" id="3.30.70.270:FF:000020">
    <property type="entry name" value="Transposon Tf2-6 polyprotein-like Protein"/>
    <property type="match status" value="1"/>
</dbReference>
<keyword evidence="6" id="KW-0064">Aspartyl protease</keyword>
<dbReference type="InParanoid" id="A0A2P6MMK5"/>
<dbReference type="InterPro" id="IPR016197">
    <property type="entry name" value="Chromo-like_dom_sf"/>
</dbReference>
<dbReference type="GO" id="GO:0015074">
    <property type="term" value="P:DNA integration"/>
    <property type="evidence" value="ECO:0007669"/>
    <property type="project" value="UniProtKB-KW"/>
</dbReference>
<keyword evidence="5" id="KW-0479">Metal-binding</keyword>
<dbReference type="SUPFAM" id="SSF54160">
    <property type="entry name" value="Chromo domain-like"/>
    <property type="match status" value="1"/>
</dbReference>
<dbReference type="InterPro" id="IPR043128">
    <property type="entry name" value="Rev_trsase/Diguanyl_cyclase"/>
</dbReference>
<evidence type="ECO:0000256" key="10">
    <source>
        <dbReference type="ARBA" id="ARBA00022908"/>
    </source>
</evidence>
<evidence type="ECO:0000256" key="5">
    <source>
        <dbReference type="ARBA" id="ARBA00022723"/>
    </source>
</evidence>
<dbReference type="InterPro" id="IPR001584">
    <property type="entry name" value="Integrase_cat-core"/>
</dbReference>
<keyword evidence="13" id="KW-0238">DNA-binding</keyword>
<feature type="domain" description="Chromo" evidence="15">
    <location>
        <begin position="1436"/>
        <end position="1497"/>
    </location>
</feature>
<organism evidence="18 19">
    <name type="scientific">Planoprotostelium fungivorum</name>
    <dbReference type="NCBI Taxonomy" id="1890364"/>
    <lineage>
        <taxon>Eukaryota</taxon>
        <taxon>Amoebozoa</taxon>
        <taxon>Evosea</taxon>
        <taxon>Variosea</taxon>
        <taxon>Cavosteliida</taxon>
        <taxon>Cavosteliaceae</taxon>
        <taxon>Planoprotostelium</taxon>
    </lineage>
</organism>
<evidence type="ECO:0000256" key="7">
    <source>
        <dbReference type="ARBA" id="ARBA00022759"/>
    </source>
</evidence>
<dbReference type="InterPro" id="IPR041588">
    <property type="entry name" value="Integrase_H2C2"/>
</dbReference>
<dbReference type="PROSITE" id="PS50013">
    <property type="entry name" value="CHROMO_2"/>
    <property type="match status" value="1"/>
</dbReference>
<dbReference type="GO" id="GO:0003677">
    <property type="term" value="F:DNA binding"/>
    <property type="evidence" value="ECO:0007669"/>
    <property type="project" value="UniProtKB-KW"/>
</dbReference>
<protein>
    <submittedName>
        <fullName evidence="18">Retrotransposon nucleocapsid protein</fullName>
    </submittedName>
</protein>
<dbReference type="Pfam" id="PF00078">
    <property type="entry name" value="RVT_1"/>
    <property type="match status" value="1"/>
</dbReference>
<dbReference type="Pfam" id="PF17921">
    <property type="entry name" value="Integrase_H2C2"/>
    <property type="match status" value="1"/>
</dbReference>
<dbReference type="SUPFAM" id="SSF53098">
    <property type="entry name" value="Ribonuclease H-like"/>
    <property type="match status" value="2"/>
</dbReference>
<dbReference type="GO" id="GO:0006310">
    <property type="term" value="P:DNA recombination"/>
    <property type="evidence" value="ECO:0007669"/>
    <property type="project" value="UniProtKB-KW"/>
</dbReference>
<feature type="domain" description="Reverse transcriptase" evidence="16">
    <location>
        <begin position="251"/>
        <end position="430"/>
    </location>
</feature>
<dbReference type="Gene3D" id="3.10.20.370">
    <property type="match status" value="1"/>
</dbReference>
<evidence type="ECO:0000256" key="4">
    <source>
        <dbReference type="ARBA" id="ARBA00022722"/>
    </source>
</evidence>
<evidence type="ECO:0000256" key="6">
    <source>
        <dbReference type="ARBA" id="ARBA00022750"/>
    </source>
</evidence>
<name>A0A2P6MMK5_9EUKA</name>
<evidence type="ECO:0000313" key="19">
    <source>
        <dbReference type="Proteomes" id="UP000241769"/>
    </source>
</evidence>
<dbReference type="InterPro" id="IPR000477">
    <property type="entry name" value="RT_dom"/>
</dbReference>
<dbReference type="Pfam" id="PF00665">
    <property type="entry name" value="rve"/>
    <property type="match status" value="1"/>
</dbReference>
<accession>A0A2P6MMK5</accession>
<dbReference type="PROSITE" id="PS50878">
    <property type="entry name" value="RT_POL"/>
    <property type="match status" value="1"/>
</dbReference>
<evidence type="ECO:0000313" key="18">
    <source>
        <dbReference type="EMBL" id="PRP72944.1"/>
    </source>
</evidence>
<dbReference type="Pfam" id="PF17917">
    <property type="entry name" value="RT_RNaseH"/>
    <property type="match status" value="2"/>
</dbReference>
<dbReference type="EMBL" id="MDYQ01000736">
    <property type="protein sequence ID" value="PRP72944.1"/>
    <property type="molecule type" value="Genomic_DNA"/>
</dbReference>
<evidence type="ECO:0000256" key="1">
    <source>
        <dbReference type="ARBA" id="ARBA00022670"/>
    </source>
</evidence>
<dbReference type="Pfam" id="PF24626">
    <property type="entry name" value="SH3_Tf2-1"/>
    <property type="match status" value="1"/>
</dbReference>
<evidence type="ECO:0000256" key="8">
    <source>
        <dbReference type="ARBA" id="ARBA00022801"/>
    </source>
</evidence>
<dbReference type="FunCoup" id="A0A2P6MMK5">
    <property type="interactions" value="6"/>
</dbReference>
<keyword evidence="9" id="KW-0460">Magnesium</keyword>
<keyword evidence="14" id="KW-0233">DNA recombination</keyword>
<dbReference type="CDD" id="cd09274">
    <property type="entry name" value="RNase_HI_RT_Ty3"/>
    <property type="match status" value="1"/>
</dbReference>
<evidence type="ECO:0000256" key="11">
    <source>
        <dbReference type="ARBA" id="ARBA00022918"/>
    </source>
</evidence>
<dbReference type="InterPro" id="IPR056924">
    <property type="entry name" value="SH3_Tf2-1"/>
</dbReference>
<dbReference type="OrthoDB" id="4365070at2759"/>
<keyword evidence="4" id="KW-0540">Nuclease</keyword>
<evidence type="ECO:0000256" key="3">
    <source>
        <dbReference type="ARBA" id="ARBA00022695"/>
    </source>
</evidence>
<dbReference type="GO" id="GO:0046872">
    <property type="term" value="F:metal ion binding"/>
    <property type="evidence" value="ECO:0007669"/>
    <property type="project" value="UniProtKB-KW"/>
</dbReference>